<accession>A0A9D4I3E5</accession>
<feature type="region of interest" description="Disordered" evidence="1">
    <location>
        <begin position="225"/>
        <end position="250"/>
    </location>
</feature>
<feature type="compositionally biased region" description="Basic and acidic residues" evidence="1">
    <location>
        <begin position="396"/>
        <end position="415"/>
    </location>
</feature>
<feature type="region of interest" description="Disordered" evidence="1">
    <location>
        <begin position="603"/>
        <end position="674"/>
    </location>
</feature>
<dbReference type="Proteomes" id="UP000828390">
    <property type="component" value="Unassembled WGS sequence"/>
</dbReference>
<dbReference type="AlphaFoldDB" id="A0A9D4I3E5"/>
<feature type="compositionally biased region" description="Basic and acidic residues" evidence="1">
    <location>
        <begin position="635"/>
        <end position="645"/>
    </location>
</feature>
<feature type="region of interest" description="Disordered" evidence="1">
    <location>
        <begin position="351"/>
        <end position="375"/>
    </location>
</feature>
<feature type="region of interest" description="Disordered" evidence="1">
    <location>
        <begin position="482"/>
        <end position="507"/>
    </location>
</feature>
<feature type="chain" id="PRO_5039708890" evidence="2">
    <location>
        <begin position="21"/>
        <end position="874"/>
    </location>
</feature>
<evidence type="ECO:0000256" key="1">
    <source>
        <dbReference type="SAM" id="MobiDB-lite"/>
    </source>
</evidence>
<reference evidence="3" key="2">
    <citation type="submission" date="2020-11" db="EMBL/GenBank/DDBJ databases">
        <authorList>
            <person name="McCartney M.A."/>
            <person name="Auch B."/>
            <person name="Kono T."/>
            <person name="Mallez S."/>
            <person name="Becker A."/>
            <person name="Gohl D.M."/>
            <person name="Silverstein K.A.T."/>
            <person name="Koren S."/>
            <person name="Bechman K.B."/>
            <person name="Herman A."/>
            <person name="Abrahante J.E."/>
            <person name="Garbe J."/>
        </authorList>
    </citation>
    <scope>NUCLEOTIDE SEQUENCE</scope>
    <source>
        <strain evidence="3">Duluth1</strain>
        <tissue evidence="3">Whole animal</tissue>
    </source>
</reference>
<comment type="caution">
    <text evidence="3">The sequence shown here is derived from an EMBL/GenBank/DDBJ whole genome shotgun (WGS) entry which is preliminary data.</text>
</comment>
<feature type="compositionally biased region" description="Basic and acidic residues" evidence="1">
    <location>
        <begin position="269"/>
        <end position="286"/>
    </location>
</feature>
<keyword evidence="2" id="KW-0732">Signal</keyword>
<dbReference type="OrthoDB" id="9992296at2759"/>
<protein>
    <submittedName>
        <fullName evidence="3">Uncharacterized protein</fullName>
    </submittedName>
</protein>
<feature type="region of interest" description="Disordered" evidence="1">
    <location>
        <begin position="266"/>
        <end position="299"/>
    </location>
</feature>
<reference evidence="3" key="1">
    <citation type="journal article" date="2019" name="bioRxiv">
        <title>The Genome of the Zebra Mussel, Dreissena polymorpha: A Resource for Invasive Species Research.</title>
        <authorList>
            <person name="McCartney M.A."/>
            <person name="Auch B."/>
            <person name="Kono T."/>
            <person name="Mallez S."/>
            <person name="Zhang Y."/>
            <person name="Obille A."/>
            <person name="Becker A."/>
            <person name="Abrahante J.E."/>
            <person name="Garbe J."/>
            <person name="Badalamenti J.P."/>
            <person name="Herman A."/>
            <person name="Mangelson H."/>
            <person name="Liachko I."/>
            <person name="Sullivan S."/>
            <person name="Sone E.D."/>
            <person name="Koren S."/>
            <person name="Silverstein K.A.T."/>
            <person name="Beckman K.B."/>
            <person name="Gohl D.M."/>
        </authorList>
    </citation>
    <scope>NUCLEOTIDE SEQUENCE</scope>
    <source>
        <strain evidence="3">Duluth1</strain>
        <tissue evidence="3">Whole animal</tissue>
    </source>
</reference>
<feature type="region of interest" description="Disordered" evidence="1">
    <location>
        <begin position="396"/>
        <end position="417"/>
    </location>
</feature>
<feature type="signal peptide" evidence="2">
    <location>
        <begin position="1"/>
        <end position="20"/>
    </location>
</feature>
<proteinExistence type="predicted"/>
<dbReference type="EMBL" id="JAIWYP010000010">
    <property type="protein sequence ID" value="KAH3748751.1"/>
    <property type="molecule type" value="Genomic_DNA"/>
</dbReference>
<feature type="compositionally biased region" description="Polar residues" evidence="1">
    <location>
        <begin position="364"/>
        <end position="375"/>
    </location>
</feature>
<gene>
    <name evidence="3" type="ORF">DPMN_183201</name>
</gene>
<feature type="compositionally biased region" description="Basic and acidic residues" evidence="1">
    <location>
        <begin position="659"/>
        <end position="670"/>
    </location>
</feature>
<evidence type="ECO:0000313" key="3">
    <source>
        <dbReference type="EMBL" id="KAH3748751.1"/>
    </source>
</evidence>
<feature type="compositionally biased region" description="Polar residues" evidence="1">
    <location>
        <begin position="603"/>
        <end position="615"/>
    </location>
</feature>
<evidence type="ECO:0000256" key="2">
    <source>
        <dbReference type="SAM" id="SignalP"/>
    </source>
</evidence>
<evidence type="ECO:0000313" key="4">
    <source>
        <dbReference type="Proteomes" id="UP000828390"/>
    </source>
</evidence>
<keyword evidence="4" id="KW-1185">Reference proteome</keyword>
<organism evidence="3 4">
    <name type="scientific">Dreissena polymorpha</name>
    <name type="common">Zebra mussel</name>
    <name type="synonym">Mytilus polymorpha</name>
    <dbReference type="NCBI Taxonomy" id="45954"/>
    <lineage>
        <taxon>Eukaryota</taxon>
        <taxon>Metazoa</taxon>
        <taxon>Spiralia</taxon>
        <taxon>Lophotrochozoa</taxon>
        <taxon>Mollusca</taxon>
        <taxon>Bivalvia</taxon>
        <taxon>Autobranchia</taxon>
        <taxon>Heteroconchia</taxon>
        <taxon>Euheterodonta</taxon>
        <taxon>Imparidentia</taxon>
        <taxon>Neoheterodontei</taxon>
        <taxon>Myida</taxon>
        <taxon>Dreissenoidea</taxon>
        <taxon>Dreissenidae</taxon>
        <taxon>Dreissena</taxon>
    </lineage>
</organism>
<sequence length="874" mass="97488">MFVRRCSALVLCVIFSGIQSYSDPFGSKEKWTRLIKYAADSGARAIHAETGHDEQTSTTRLRTPRDLAAAPYVVGSPAPCVNPRGWNMRGTEWGCCGNYDGCCTYASLICLFHDAACRCCAGKELCGPKCKPDSDCHPPKPWPWENLQQIADTSHIQQTSSTKTSIQTKEMTLNEPNDNSDNSQKLYSEAPHNKKEVTSDLPEILQDVYLENTTPFADYMNDEYDDYGLNATSESEKDNSEKSLASDTDFKTEDEIFASKIQTDFQQNDEFKDKEHVEKSDGDHQNQHNQIFPISDYDTKPKDINGTRFAETDIVTSPIETFENVGNDDMTLHNRDQVDNMTSDTADMQVNGASASETTDDSSIEQSEANIDSKVISNTPVEEYVLDEYEQNKAIDKYGNKTSDDSHIGNKDSKTNHTYLNENEAIDEKIEPISPSSYLLQPPPPLPPPPLPVKILKAGNIGVYLNSDPDRKTDENKNIQTVTHSEVNEESESKSQSEFQINEETNPDVKVESGNWLDETLVYSENINDARYANNSDSDLFGAGMSRKEFEGISEKDTLSKGNNTNVKSKTTGQIADVTSDGRLAQIDREGGHAVDTSTILTPVLNSANNDTSTGADDENSHLNNTRGSEAEAAALEKTEGHLEEEGTGAYENTSVEENQQHEDEKKRNDTVNANSDVRGVFHGHKNAHDKTGEDNANQAQGDIIETKYIANETNGVDKSTEDYGEIIREQENTQDQIDESKFHLNTTATDDAAEDNSNLQETTIDTIDGGNAYLNEDEIKYRQETQKGQTEYESSHLDFEEITHGKETAEGEAYEDKAHLDVEEIKNTLEQAYKSDYIPAEYFNDLVMDKELFYVATEVLGLEDKTDRKYDLS</sequence>
<name>A0A9D4I3E5_DREPO</name>